<dbReference type="PANTHER" id="PTHR47478">
    <property type="match status" value="1"/>
</dbReference>
<dbReference type="EMBL" id="JFFR01000002">
    <property type="protein sequence ID" value="KDN30047.1"/>
    <property type="molecule type" value="Genomic_DNA"/>
</dbReference>
<comment type="caution">
    <text evidence="1">The sequence shown here is derived from an EMBL/GenBank/DDBJ whole genome shotgun (WGS) entry which is preliminary data.</text>
</comment>
<protein>
    <submittedName>
        <fullName evidence="1">Hydrolase</fullName>
    </submittedName>
</protein>
<dbReference type="AlphaFoldDB" id="A0A066UVS2"/>
<gene>
    <name evidence="1" type="ORF">VFDL14_04750</name>
</gene>
<dbReference type="OrthoDB" id="6196267at2"/>
<reference evidence="1 2" key="1">
    <citation type="submission" date="2014-02" db="EMBL/GenBank/DDBJ databases">
        <title>Vibrio fortis Dalian14 Genome Sequencing.</title>
        <authorList>
            <person name="Wang Y."/>
            <person name="Song L."/>
            <person name="Liu G."/>
            <person name="Ding J."/>
        </authorList>
    </citation>
    <scope>NUCLEOTIDE SEQUENCE [LARGE SCALE GENOMIC DNA]</scope>
    <source>
        <strain evidence="1 2">Dalian14</strain>
    </source>
</reference>
<organism evidence="1 2">
    <name type="scientific">Vibrio fortis</name>
    <dbReference type="NCBI Taxonomy" id="212667"/>
    <lineage>
        <taxon>Bacteria</taxon>
        <taxon>Pseudomonadati</taxon>
        <taxon>Pseudomonadota</taxon>
        <taxon>Gammaproteobacteria</taxon>
        <taxon>Vibrionales</taxon>
        <taxon>Vibrionaceae</taxon>
        <taxon>Vibrio</taxon>
    </lineage>
</organism>
<dbReference type="Gene3D" id="3.40.50.1000">
    <property type="entry name" value="HAD superfamily/HAD-like"/>
    <property type="match status" value="1"/>
</dbReference>
<evidence type="ECO:0000313" key="1">
    <source>
        <dbReference type="EMBL" id="KDN30047.1"/>
    </source>
</evidence>
<dbReference type="InterPro" id="IPR036412">
    <property type="entry name" value="HAD-like_sf"/>
</dbReference>
<accession>A0A066UVS2</accession>
<sequence length="157" mass="17576">MTKTYLFDWGDTLMVNFPDQSGKMCDWPIVEPIDGALETLEYLSKHHRVYIATNAADSSEQEIQQAFSRVGLDKFISGYFCKANLGVDKASPDFFPSIVSRLNVPVSSVTMVGDTLEKDIIPALKSGINAIWFVQKPEQSTDSVQYESITQLSELRD</sequence>
<dbReference type="InterPro" id="IPR023214">
    <property type="entry name" value="HAD_sf"/>
</dbReference>
<dbReference type="RefSeq" id="WP_032549031.1">
    <property type="nucleotide sequence ID" value="NZ_JBEEAX010000002.1"/>
</dbReference>
<dbReference type="Pfam" id="PF13419">
    <property type="entry name" value="HAD_2"/>
    <property type="match status" value="1"/>
</dbReference>
<dbReference type="InterPro" id="IPR041492">
    <property type="entry name" value="HAD_2"/>
</dbReference>
<proteinExistence type="predicted"/>
<keyword evidence="2" id="KW-1185">Reference proteome</keyword>
<keyword evidence="1" id="KW-0378">Hydrolase</keyword>
<dbReference type="InterPro" id="IPR052550">
    <property type="entry name" value="Pyrimidine_5'-ntase_YjjG"/>
</dbReference>
<dbReference type="STRING" id="212667.VFDL14_04750"/>
<dbReference type="PANTHER" id="PTHR47478:SF1">
    <property type="entry name" value="PYRIMIDINE 5'-NUCLEOTIDASE YJJG"/>
    <property type="match status" value="1"/>
</dbReference>
<evidence type="ECO:0000313" key="2">
    <source>
        <dbReference type="Proteomes" id="UP000027219"/>
    </source>
</evidence>
<dbReference type="SUPFAM" id="SSF56784">
    <property type="entry name" value="HAD-like"/>
    <property type="match status" value="1"/>
</dbReference>
<dbReference type="GO" id="GO:0016787">
    <property type="term" value="F:hydrolase activity"/>
    <property type="evidence" value="ECO:0007669"/>
    <property type="project" value="UniProtKB-KW"/>
</dbReference>
<dbReference type="Proteomes" id="UP000027219">
    <property type="component" value="Unassembled WGS sequence"/>
</dbReference>
<name>A0A066UVS2_9VIBR</name>